<dbReference type="InterPro" id="IPR018247">
    <property type="entry name" value="EF_Hand_1_Ca_BS"/>
</dbReference>
<dbReference type="PROSITE" id="PS00018">
    <property type="entry name" value="EF_HAND_1"/>
    <property type="match status" value="1"/>
</dbReference>
<organism evidence="3 4">
    <name type="scientific">Candidatus Uhrbacteria bacterium RIFCSPLOWO2_02_FULL_48_12</name>
    <dbReference type="NCBI Taxonomy" id="1802407"/>
    <lineage>
        <taxon>Bacteria</taxon>
        <taxon>Candidatus Uhriibacteriota</taxon>
    </lineage>
</organism>
<feature type="compositionally biased region" description="Gly residues" evidence="1">
    <location>
        <begin position="56"/>
        <end position="65"/>
    </location>
</feature>
<keyword evidence="2" id="KW-0732">Signal</keyword>
<dbReference type="InterPro" id="IPR036439">
    <property type="entry name" value="Dockerin_dom_sf"/>
</dbReference>
<reference evidence="3 4" key="1">
    <citation type="journal article" date="2016" name="Nat. Commun.">
        <title>Thousands of microbial genomes shed light on interconnected biogeochemical processes in an aquifer system.</title>
        <authorList>
            <person name="Anantharaman K."/>
            <person name="Brown C.T."/>
            <person name="Hug L.A."/>
            <person name="Sharon I."/>
            <person name="Castelle C.J."/>
            <person name="Probst A.J."/>
            <person name="Thomas B.C."/>
            <person name="Singh A."/>
            <person name="Wilkins M.J."/>
            <person name="Karaoz U."/>
            <person name="Brodie E.L."/>
            <person name="Williams K.H."/>
            <person name="Hubbard S.S."/>
            <person name="Banfield J.F."/>
        </authorList>
    </citation>
    <scope>NUCLEOTIDE SEQUENCE [LARGE SCALE GENOMIC DNA]</scope>
</reference>
<dbReference type="EMBL" id="MGEP01000011">
    <property type="protein sequence ID" value="OGL87425.1"/>
    <property type="molecule type" value="Genomic_DNA"/>
</dbReference>
<feature type="region of interest" description="Disordered" evidence="1">
    <location>
        <begin position="40"/>
        <end position="67"/>
    </location>
</feature>
<evidence type="ECO:0000256" key="2">
    <source>
        <dbReference type="SAM" id="SignalP"/>
    </source>
</evidence>
<comment type="caution">
    <text evidence="3">The sequence shown here is derived from an EMBL/GenBank/DDBJ whole genome shotgun (WGS) entry which is preliminary data.</text>
</comment>
<evidence type="ECO:0000256" key="1">
    <source>
        <dbReference type="SAM" id="MobiDB-lite"/>
    </source>
</evidence>
<protein>
    <submittedName>
        <fullName evidence="3">Uncharacterized protein</fullName>
    </submittedName>
</protein>
<name>A0A1F7VAE2_9BACT</name>
<accession>A0A1F7VAE2</accession>
<feature type="chain" id="PRO_5009533216" evidence="2">
    <location>
        <begin position="30"/>
        <end position="311"/>
    </location>
</feature>
<evidence type="ECO:0000313" key="3">
    <source>
        <dbReference type="EMBL" id="OGL87425.1"/>
    </source>
</evidence>
<sequence length="311" mass="32665">MEFRTQIIIFCVCVAVGSFLVIASSHVAAQSNTQGVGISITIEGTTPTPTPPPPSGGGGGGGGGSITPTPQPTYANLIIRGQAYPGAVVTISRAGAVAKTLIADGSGGFAAELSALPSGIQTFSLFAEDTNGRKSVTISLTLNLIANTTTTVEGLIIPLTIAISSSTVNQGQPLFIFGQSVPDSDVNLFIQSSEFVKRTAVAESGAWRYELDTTPLEISDHSVRAKAQTKTGEQSEFSETKFFRVVKPGAHAAPGTCLADLNDDNRADITDLSILLYNWGVPKNARADYNKDGRVDIIDFSILLYYWGTCV</sequence>
<dbReference type="AlphaFoldDB" id="A0A1F7VAE2"/>
<evidence type="ECO:0000313" key="4">
    <source>
        <dbReference type="Proteomes" id="UP000178723"/>
    </source>
</evidence>
<proteinExistence type="predicted"/>
<dbReference type="GO" id="GO:0000272">
    <property type="term" value="P:polysaccharide catabolic process"/>
    <property type="evidence" value="ECO:0007669"/>
    <property type="project" value="InterPro"/>
</dbReference>
<dbReference type="SUPFAM" id="SSF63446">
    <property type="entry name" value="Type I dockerin domain"/>
    <property type="match status" value="1"/>
</dbReference>
<feature type="signal peptide" evidence="2">
    <location>
        <begin position="1"/>
        <end position="29"/>
    </location>
</feature>
<dbReference type="STRING" id="1802407.A3I40_00855"/>
<gene>
    <name evidence="3" type="ORF">A3I40_00855</name>
</gene>
<dbReference type="Proteomes" id="UP000178723">
    <property type="component" value="Unassembled WGS sequence"/>
</dbReference>
<dbReference type="Gene3D" id="1.10.1330.10">
    <property type="entry name" value="Dockerin domain"/>
    <property type="match status" value="1"/>
</dbReference>